<dbReference type="InterPro" id="IPR016024">
    <property type="entry name" value="ARM-type_fold"/>
</dbReference>
<sequence length="807" mass="91383">MNDAASRSVTRRPRVAFFFIDVFLFLFSRCVCHPAIVAWSVDGAPARSPRRLLHTCISHLCFPFSLPLSLHFYLPYSCCWGKGNRLATCTQEREGYTHTHTHSHREAYTDMSKLYKAQTQQGHSRGFYEYIRSVGESKSKQEEDEIVLRDLVDLKKALTAKIIDKRLLKEYVVRIFYAEMLGLSAEFAHIHCVNLSSSTDLLFKRTGYLGTWLTVNPEHDLMYLIVSNLQRDMKSSSFLDVAAALTAAAKMVRHELMSAINAEVVGLLGHANALVRKKVVQAMHAFYRKSDGVIGDQKLFRQALCDRDPAVMGAALRLFADVVRADAASQRDLIPTFTSILKQITEHRLPRDYDYHRIPAPWFQMKILQILAMLVGDDPLLAQKCEEALTEVIKRAENGLNIGYAVTCEAISVITRIPTIPSLVELAAEAIANFLSGKNANLRYAGIEALAQIVRVDPKYAREHQQVVMTCLEDADDTIRRKTMMLLLAMCNEDNVDAIVTRLIKSLSHSTDRYMRQDLTRRICDAAERFSPGAVWYIESMNKVLLCAAEHVPQPTIQGMLKLIAEGEGVDEAGDAAFRTYCVETYFDLVESTRKNLPEAFSRVAAWVMGEYGFLTKRISRTMLLDRLCDMLERAENVSTRGCIIMAMMKIVAHAGSMPDNVEELIERFKDSRSVGLQQRCYEFMELVKMPVLMKKVLPLDGCCEQVEVDEGMEFLNETVQEALLVGAKPYEKRTVRLGMKEEEETLRTDAYKVQRADIVDESELDPERFKTDEPHQLFIRPSARRWGVKNLEEEAAAATTTTTTTT</sequence>
<dbReference type="PANTHER" id="PTHR22780">
    <property type="entry name" value="ADAPTIN, ALPHA/GAMMA/EPSILON"/>
    <property type="match status" value="1"/>
</dbReference>
<evidence type="ECO:0000256" key="3">
    <source>
        <dbReference type="ARBA" id="ARBA00022927"/>
    </source>
</evidence>
<keyword evidence="4 5" id="KW-0472">Membrane</keyword>
<dbReference type="GO" id="GO:0006886">
    <property type="term" value="P:intracellular protein transport"/>
    <property type="evidence" value="ECO:0007669"/>
    <property type="project" value="InterPro"/>
</dbReference>
<evidence type="ECO:0000256" key="4">
    <source>
        <dbReference type="ARBA" id="ARBA00023136"/>
    </source>
</evidence>
<dbReference type="InterPro" id="IPR002553">
    <property type="entry name" value="Clathrin/coatomer_adapt-like_N"/>
</dbReference>
<keyword evidence="3" id="KW-0653">Protein transport</keyword>
<keyword evidence="2" id="KW-0813">Transport</keyword>
<proteinExistence type="predicted"/>
<dbReference type="GO" id="GO:0030117">
    <property type="term" value="C:membrane coat"/>
    <property type="evidence" value="ECO:0007669"/>
    <property type="project" value="InterPro"/>
</dbReference>
<dbReference type="SUPFAM" id="SSF48371">
    <property type="entry name" value="ARM repeat"/>
    <property type="match status" value="1"/>
</dbReference>
<keyword evidence="5" id="KW-0812">Transmembrane</keyword>
<dbReference type="EMBL" id="JX852035">
    <property type="protein sequence ID" value="AGH62046.1"/>
    <property type="molecule type" value="Genomic_DNA"/>
</dbReference>
<dbReference type="GO" id="GO:0012505">
    <property type="term" value="C:endomembrane system"/>
    <property type="evidence" value="ECO:0007669"/>
    <property type="project" value="UniProtKB-SubCell"/>
</dbReference>
<protein>
    <submittedName>
        <fullName evidence="7">Ap-4 complex subunit epsilon</fullName>
    </submittedName>
</protein>
<keyword evidence="5" id="KW-1133">Transmembrane helix</keyword>
<evidence type="ECO:0000259" key="6">
    <source>
        <dbReference type="Pfam" id="PF01602"/>
    </source>
</evidence>
<dbReference type="Gene3D" id="1.25.10.10">
    <property type="entry name" value="Leucine-rich Repeat Variant"/>
    <property type="match status" value="1"/>
</dbReference>
<dbReference type="InterPro" id="IPR050840">
    <property type="entry name" value="Adaptor_Complx_Large_Subunit"/>
</dbReference>
<dbReference type="GO" id="GO:0016192">
    <property type="term" value="P:vesicle-mediated transport"/>
    <property type="evidence" value="ECO:0007669"/>
    <property type="project" value="InterPro"/>
</dbReference>
<name>M4T2T3_9TRYP</name>
<evidence type="ECO:0000256" key="5">
    <source>
        <dbReference type="SAM" id="Phobius"/>
    </source>
</evidence>
<reference evidence="7" key="1">
    <citation type="journal article" date="2013" name="Mol. Phylogenet. Evol.">
        <title>Adaptin evolution in kinetoplastids and emergence of the variant surface glycoprotein coat in African trypanosomatids.</title>
        <authorList>
            <person name="Manna P.T."/>
            <person name="Kelly S."/>
            <person name="Field M.C."/>
        </authorList>
    </citation>
    <scope>NUCLEOTIDE SEQUENCE</scope>
    <source>
        <strain evidence="7">ANR4</strain>
    </source>
</reference>
<organism evidence="7">
    <name type="scientific">Trypanosoma grayi</name>
    <dbReference type="NCBI Taxonomy" id="71804"/>
    <lineage>
        <taxon>Eukaryota</taxon>
        <taxon>Discoba</taxon>
        <taxon>Euglenozoa</taxon>
        <taxon>Kinetoplastea</taxon>
        <taxon>Metakinetoplastina</taxon>
        <taxon>Trypanosomatida</taxon>
        <taxon>Trypanosomatidae</taxon>
        <taxon>Trypanosoma</taxon>
    </lineage>
</organism>
<comment type="subcellular location">
    <subcellularLocation>
        <location evidence="1">Endomembrane system</location>
    </subcellularLocation>
</comment>
<evidence type="ECO:0000256" key="1">
    <source>
        <dbReference type="ARBA" id="ARBA00004308"/>
    </source>
</evidence>
<dbReference type="InterPro" id="IPR011989">
    <property type="entry name" value="ARM-like"/>
</dbReference>
<dbReference type="VEuPathDB" id="TriTrypDB:DQ04_04361000"/>
<evidence type="ECO:0000256" key="2">
    <source>
        <dbReference type="ARBA" id="ARBA00022448"/>
    </source>
</evidence>
<feature type="non-terminal residue" evidence="7">
    <location>
        <position position="807"/>
    </location>
</feature>
<feature type="transmembrane region" description="Helical" evidence="5">
    <location>
        <begin position="15"/>
        <end position="40"/>
    </location>
</feature>
<accession>M4T2T3</accession>
<evidence type="ECO:0000313" key="7">
    <source>
        <dbReference type="EMBL" id="AGH62046.1"/>
    </source>
</evidence>
<feature type="domain" description="Clathrin/coatomer adaptor adaptin-like N-terminal" evidence="6">
    <location>
        <begin position="153"/>
        <end position="690"/>
    </location>
</feature>
<dbReference type="Pfam" id="PF01602">
    <property type="entry name" value="Adaptin_N"/>
    <property type="match status" value="1"/>
</dbReference>
<dbReference type="AlphaFoldDB" id="M4T2T3"/>